<accession>A0A3N4JAB4</accession>
<protein>
    <submittedName>
        <fullName evidence="1">Uncharacterized protein</fullName>
    </submittedName>
</protein>
<dbReference type="Proteomes" id="UP000276215">
    <property type="component" value="Unassembled WGS sequence"/>
</dbReference>
<evidence type="ECO:0000313" key="1">
    <source>
        <dbReference type="EMBL" id="RPA93390.1"/>
    </source>
</evidence>
<reference evidence="1 2" key="1">
    <citation type="journal article" date="2018" name="Nat. Ecol. Evol.">
        <title>Pezizomycetes genomes reveal the molecular basis of ectomycorrhizal truffle lifestyle.</title>
        <authorList>
            <person name="Murat C."/>
            <person name="Payen T."/>
            <person name="Noel B."/>
            <person name="Kuo A."/>
            <person name="Morin E."/>
            <person name="Chen J."/>
            <person name="Kohler A."/>
            <person name="Krizsan K."/>
            <person name="Balestrini R."/>
            <person name="Da Silva C."/>
            <person name="Montanini B."/>
            <person name="Hainaut M."/>
            <person name="Levati E."/>
            <person name="Barry K.W."/>
            <person name="Belfiori B."/>
            <person name="Cichocki N."/>
            <person name="Clum A."/>
            <person name="Dockter R.B."/>
            <person name="Fauchery L."/>
            <person name="Guy J."/>
            <person name="Iotti M."/>
            <person name="Le Tacon F."/>
            <person name="Lindquist E.A."/>
            <person name="Lipzen A."/>
            <person name="Malagnac F."/>
            <person name="Mello A."/>
            <person name="Molinier V."/>
            <person name="Miyauchi S."/>
            <person name="Poulain J."/>
            <person name="Riccioni C."/>
            <person name="Rubini A."/>
            <person name="Sitrit Y."/>
            <person name="Splivallo R."/>
            <person name="Traeger S."/>
            <person name="Wang M."/>
            <person name="Zifcakova L."/>
            <person name="Wipf D."/>
            <person name="Zambonelli A."/>
            <person name="Paolocci F."/>
            <person name="Nowrousian M."/>
            <person name="Ottonello S."/>
            <person name="Baldrian P."/>
            <person name="Spatafora J.W."/>
            <person name="Henrissat B."/>
            <person name="Nagy L.G."/>
            <person name="Aury J.M."/>
            <person name="Wincker P."/>
            <person name="Grigoriev I.V."/>
            <person name="Bonfante P."/>
            <person name="Martin F.M."/>
        </authorList>
    </citation>
    <scope>NUCLEOTIDE SEQUENCE [LARGE SCALE GENOMIC DNA]</scope>
    <source>
        <strain evidence="1 2">120613-1</strain>
    </source>
</reference>
<evidence type="ECO:0000313" key="2">
    <source>
        <dbReference type="Proteomes" id="UP000276215"/>
    </source>
</evidence>
<name>A0A3N4JAB4_9PEZI</name>
<dbReference type="AlphaFoldDB" id="A0A3N4JAB4"/>
<sequence>MVTTNAVSGSNDNKGNLVELRNIKGELAELTNIGGESGELKKEKVIRQNEVKATQVVIVEGTESIMQALKGDVEPMKPLLQKVEVYWVISQDQRSVVAEW</sequence>
<gene>
    <name evidence="1" type="ORF">L873DRAFT_1793678</name>
</gene>
<organism evidence="1 2">
    <name type="scientific">Choiromyces venosus 120613-1</name>
    <dbReference type="NCBI Taxonomy" id="1336337"/>
    <lineage>
        <taxon>Eukaryota</taxon>
        <taxon>Fungi</taxon>
        <taxon>Dikarya</taxon>
        <taxon>Ascomycota</taxon>
        <taxon>Pezizomycotina</taxon>
        <taxon>Pezizomycetes</taxon>
        <taxon>Pezizales</taxon>
        <taxon>Tuberaceae</taxon>
        <taxon>Choiromyces</taxon>
    </lineage>
</organism>
<keyword evidence="2" id="KW-1185">Reference proteome</keyword>
<proteinExistence type="predicted"/>
<dbReference type="EMBL" id="ML120453">
    <property type="protein sequence ID" value="RPA93390.1"/>
    <property type="molecule type" value="Genomic_DNA"/>
</dbReference>